<evidence type="ECO:0000313" key="2">
    <source>
        <dbReference type="EMBL" id="CAH3043618.1"/>
    </source>
</evidence>
<sequence length="296" mass="33673">MLKKSKMLKVHVTHDENKRIISFQKGGEVKEFRHLFLQVFSDVLLDQVAPANVKLQRYDDSFEEYVDLGNEERLEEDLKLLALVSKQDRQKGKPQAHEEAMTSDHPHPFPKPPTHWVCVSSAICIPATRLLPALGDPYSRPHEVEPNTNYRMWSLVSREIDSLVQRDSTNNSVNCNGAFSDTTGNTVVTTSAYSRGFQYISLLFKDLNSNKQYVITAQADPVSGNINIEAVQTSSGSTYPDEAQFVPLYYWSYTFFQNKFYNQKYLSSDSTGKMTLVDIAEPDYPNPQALFILNKV</sequence>
<feature type="compositionally biased region" description="Basic and acidic residues" evidence="1">
    <location>
        <begin position="87"/>
        <end position="107"/>
    </location>
</feature>
<evidence type="ECO:0000256" key="1">
    <source>
        <dbReference type="SAM" id="MobiDB-lite"/>
    </source>
</evidence>
<keyword evidence="3" id="KW-1185">Reference proteome</keyword>
<proteinExistence type="predicted"/>
<reference evidence="2 3" key="1">
    <citation type="submission" date="2022-05" db="EMBL/GenBank/DDBJ databases">
        <authorList>
            <consortium name="Genoscope - CEA"/>
            <person name="William W."/>
        </authorList>
    </citation>
    <scope>NUCLEOTIDE SEQUENCE [LARGE SCALE GENOMIC DNA]</scope>
</reference>
<gene>
    <name evidence="2" type="ORF">PLOB_00002557</name>
</gene>
<organism evidence="2 3">
    <name type="scientific">Porites lobata</name>
    <dbReference type="NCBI Taxonomy" id="104759"/>
    <lineage>
        <taxon>Eukaryota</taxon>
        <taxon>Metazoa</taxon>
        <taxon>Cnidaria</taxon>
        <taxon>Anthozoa</taxon>
        <taxon>Hexacorallia</taxon>
        <taxon>Scleractinia</taxon>
        <taxon>Fungiina</taxon>
        <taxon>Poritidae</taxon>
        <taxon>Porites</taxon>
    </lineage>
</organism>
<dbReference type="Proteomes" id="UP001159405">
    <property type="component" value="Unassembled WGS sequence"/>
</dbReference>
<name>A0ABN8N821_9CNID</name>
<dbReference type="EMBL" id="CALNXK010000011">
    <property type="protein sequence ID" value="CAH3043618.1"/>
    <property type="molecule type" value="Genomic_DNA"/>
</dbReference>
<feature type="region of interest" description="Disordered" evidence="1">
    <location>
        <begin position="87"/>
        <end position="109"/>
    </location>
</feature>
<evidence type="ECO:0000313" key="3">
    <source>
        <dbReference type="Proteomes" id="UP001159405"/>
    </source>
</evidence>
<accession>A0ABN8N821</accession>
<comment type="caution">
    <text evidence="2">The sequence shown here is derived from an EMBL/GenBank/DDBJ whole genome shotgun (WGS) entry which is preliminary data.</text>
</comment>
<protein>
    <submittedName>
        <fullName evidence="2">Uncharacterized protein</fullName>
    </submittedName>
</protein>